<keyword evidence="3" id="KW-1003">Cell membrane</keyword>
<evidence type="ECO:0000313" key="18">
    <source>
        <dbReference type="Proteomes" id="UP001642360"/>
    </source>
</evidence>
<dbReference type="Pfam" id="PF01657">
    <property type="entry name" value="Stress-antifung"/>
    <property type="match status" value="2"/>
</dbReference>
<evidence type="ECO:0000256" key="7">
    <source>
        <dbReference type="ARBA" id="ARBA00022737"/>
    </source>
</evidence>
<proteinExistence type="inferred from homology"/>
<keyword evidence="2" id="KW-0813">Transport</keyword>
<dbReference type="GO" id="GO:0009506">
    <property type="term" value="C:plasmodesma"/>
    <property type="evidence" value="ECO:0007669"/>
    <property type="project" value="UniProtKB-SubCell"/>
</dbReference>
<evidence type="ECO:0000256" key="8">
    <source>
        <dbReference type="ARBA" id="ARBA00022949"/>
    </source>
</evidence>
<feature type="domain" description="Gnk2-homologous" evidence="16">
    <location>
        <begin position="30"/>
        <end position="136"/>
    </location>
</feature>
<evidence type="ECO:0000256" key="15">
    <source>
        <dbReference type="SAM" id="SignalP"/>
    </source>
</evidence>
<evidence type="ECO:0000256" key="5">
    <source>
        <dbReference type="ARBA" id="ARBA00022692"/>
    </source>
</evidence>
<feature type="domain" description="Gnk2-homologous" evidence="16">
    <location>
        <begin position="137"/>
        <end position="237"/>
    </location>
</feature>
<keyword evidence="7" id="KW-0677">Repeat</keyword>
<evidence type="ECO:0000256" key="6">
    <source>
        <dbReference type="ARBA" id="ARBA00022729"/>
    </source>
</evidence>
<evidence type="ECO:0000256" key="2">
    <source>
        <dbReference type="ARBA" id="ARBA00022448"/>
    </source>
</evidence>
<sequence>MLIQFFSLSSLIVYLLPFSFLTHPATSATESFVYGGCSQLKYNPGTPYESNVNSVLTSLVNSASISNFNNFKISLPGSTQSDIVYGLFQCRGDMSNSDCRNCVARAVSQLGTLCVGTSGGALQLEGCFIKYDNTSFLGVEDKAVVLKKCGPSIGYDTDALTRHDAVLAYLTAGGQYFRVGGSGKVQGMAQCVQDLSLSECQDCLSEATGLLKSECGSSAWGDMYLAKCYTRYSESGSTSKSDSNDNEVEKTLAIIVGLVAAVAVLIVFLSALSKMMDRKGRK</sequence>
<comment type="caution">
    <text evidence="17">The sequence shown here is derived from an EMBL/GenBank/DDBJ whole genome shotgun (WGS) entry which is preliminary data.</text>
</comment>
<keyword evidence="6 15" id="KW-0732">Signal</keyword>
<dbReference type="AlphaFoldDB" id="A0ABC8TCE7"/>
<protein>
    <recommendedName>
        <fullName evidence="16">Gnk2-homologous domain-containing protein</fullName>
    </recommendedName>
</protein>
<accession>A0ABC8TCE7</accession>
<evidence type="ECO:0000256" key="4">
    <source>
        <dbReference type="ARBA" id="ARBA00022581"/>
    </source>
</evidence>
<keyword evidence="10 14" id="KW-0472">Membrane</keyword>
<keyword evidence="8" id="KW-0965">Cell junction</keyword>
<keyword evidence="5 14" id="KW-0812">Transmembrane</keyword>
<keyword evidence="18" id="KW-1185">Reference proteome</keyword>
<dbReference type="Gene3D" id="3.30.430.20">
    <property type="entry name" value="Gnk2 domain, C-X8-C-X2-C motif"/>
    <property type="match status" value="2"/>
</dbReference>
<evidence type="ECO:0000313" key="17">
    <source>
        <dbReference type="EMBL" id="CAK9165616.1"/>
    </source>
</evidence>
<feature type="chain" id="PRO_5044816353" description="Gnk2-homologous domain-containing protein" evidence="15">
    <location>
        <begin position="28"/>
        <end position="282"/>
    </location>
</feature>
<evidence type="ECO:0000256" key="1">
    <source>
        <dbReference type="ARBA" id="ARBA00004251"/>
    </source>
</evidence>
<dbReference type="CDD" id="cd23509">
    <property type="entry name" value="Gnk2-like"/>
    <property type="match status" value="2"/>
</dbReference>
<evidence type="ECO:0000256" key="11">
    <source>
        <dbReference type="ARBA" id="ARBA00023157"/>
    </source>
</evidence>
<name>A0ABC8TCE7_9AQUA</name>
<evidence type="ECO:0000259" key="16">
    <source>
        <dbReference type="PROSITE" id="PS51473"/>
    </source>
</evidence>
<dbReference type="InterPro" id="IPR002902">
    <property type="entry name" value="GNK2"/>
</dbReference>
<evidence type="ECO:0000256" key="9">
    <source>
        <dbReference type="ARBA" id="ARBA00022989"/>
    </source>
</evidence>
<feature type="transmembrane region" description="Helical" evidence="14">
    <location>
        <begin position="252"/>
        <end position="272"/>
    </location>
</feature>
<reference evidence="17 18" key="1">
    <citation type="submission" date="2024-02" db="EMBL/GenBank/DDBJ databases">
        <authorList>
            <person name="Vignale AGUSTIN F."/>
            <person name="Sosa J E."/>
            <person name="Modenutti C."/>
        </authorList>
    </citation>
    <scope>NUCLEOTIDE SEQUENCE [LARGE SCALE GENOMIC DNA]</scope>
</reference>
<evidence type="ECO:0000256" key="13">
    <source>
        <dbReference type="ARBA" id="ARBA00038393"/>
    </source>
</evidence>
<keyword evidence="9 14" id="KW-1133">Transmembrane helix</keyword>
<dbReference type="EMBL" id="CAUOFW020004430">
    <property type="protein sequence ID" value="CAK9165616.1"/>
    <property type="molecule type" value="Genomic_DNA"/>
</dbReference>
<gene>
    <name evidence="17" type="ORF">ILEXP_LOCUS34790</name>
</gene>
<dbReference type="PANTHER" id="PTHR32080:SF31">
    <property type="entry name" value="PLASMODESMATA-LOCATED PROTEIN 6"/>
    <property type="match status" value="1"/>
</dbReference>
<dbReference type="Proteomes" id="UP001642360">
    <property type="component" value="Unassembled WGS sequence"/>
</dbReference>
<comment type="similarity">
    <text evidence="13">Belongs to the cysteine-rich repeat secretory protein family. Plasmodesmata-located proteins (PDLD) subfamily.</text>
</comment>
<dbReference type="InterPro" id="IPR038408">
    <property type="entry name" value="GNK2_sf"/>
</dbReference>
<dbReference type="FunFam" id="3.30.430.20:FF:000001">
    <property type="entry name" value="cysteine-rich repeat secretory protein 3"/>
    <property type="match status" value="1"/>
</dbReference>
<evidence type="ECO:0000256" key="12">
    <source>
        <dbReference type="ARBA" id="ARBA00024184"/>
    </source>
</evidence>
<evidence type="ECO:0000256" key="10">
    <source>
        <dbReference type="ARBA" id="ARBA00023136"/>
    </source>
</evidence>
<evidence type="ECO:0000256" key="14">
    <source>
        <dbReference type="SAM" id="Phobius"/>
    </source>
</evidence>
<dbReference type="PANTHER" id="PTHR32080">
    <property type="entry name" value="ANTIFUNGAL PROTEIN GINKBILOBIN-2-LIKE"/>
    <property type="match status" value="1"/>
</dbReference>
<dbReference type="GO" id="GO:0005886">
    <property type="term" value="C:plasma membrane"/>
    <property type="evidence" value="ECO:0007669"/>
    <property type="project" value="UniProtKB-SubCell"/>
</dbReference>
<feature type="signal peptide" evidence="15">
    <location>
        <begin position="1"/>
        <end position="27"/>
    </location>
</feature>
<dbReference type="InterPro" id="IPR051378">
    <property type="entry name" value="Cell2Cell_Antifungal"/>
</dbReference>
<evidence type="ECO:0000256" key="3">
    <source>
        <dbReference type="ARBA" id="ARBA00022475"/>
    </source>
</evidence>
<keyword evidence="4" id="KW-0945">Host-virus interaction</keyword>
<comment type="subcellular location">
    <subcellularLocation>
        <location evidence="12">Cell junction</location>
        <location evidence="12">Plasmodesma</location>
    </subcellularLocation>
    <subcellularLocation>
        <location evidence="1">Cell membrane</location>
        <topology evidence="1">Single-pass type I membrane protein</topology>
    </subcellularLocation>
</comment>
<organism evidence="17 18">
    <name type="scientific">Ilex paraguariensis</name>
    <name type="common">yerba mate</name>
    <dbReference type="NCBI Taxonomy" id="185542"/>
    <lineage>
        <taxon>Eukaryota</taxon>
        <taxon>Viridiplantae</taxon>
        <taxon>Streptophyta</taxon>
        <taxon>Embryophyta</taxon>
        <taxon>Tracheophyta</taxon>
        <taxon>Spermatophyta</taxon>
        <taxon>Magnoliopsida</taxon>
        <taxon>eudicotyledons</taxon>
        <taxon>Gunneridae</taxon>
        <taxon>Pentapetalae</taxon>
        <taxon>asterids</taxon>
        <taxon>campanulids</taxon>
        <taxon>Aquifoliales</taxon>
        <taxon>Aquifoliaceae</taxon>
        <taxon>Ilex</taxon>
    </lineage>
</organism>
<dbReference type="PROSITE" id="PS51473">
    <property type="entry name" value="GNK2"/>
    <property type="match status" value="2"/>
</dbReference>
<keyword evidence="11" id="KW-1015">Disulfide bond</keyword>